<sequence>MVKGSFGLIVGIIIAIYLYVDAPKHNKSRWLWAILGFIFGPIALGIYLIQTGRKVLGWIITIVAILLYILIIFLVVVAAVLFSTGGGF</sequence>
<keyword evidence="1" id="KW-0472">Membrane</keyword>
<protein>
    <submittedName>
        <fullName evidence="2">Uncharacterized protein</fullName>
    </submittedName>
</protein>
<dbReference type="RefSeq" id="WP_406580134.1">
    <property type="nucleotide sequence ID" value="NZ_JBJHQH010000005.1"/>
</dbReference>
<name>A0ABW8RGB6_9BACI</name>
<dbReference type="EMBL" id="JBJHQH010000005">
    <property type="protein sequence ID" value="MFK9091484.1"/>
    <property type="molecule type" value="Genomic_DNA"/>
</dbReference>
<gene>
    <name evidence="2" type="ORF">ACJEBI_08325</name>
</gene>
<organism evidence="2 3">
    <name type="scientific">Bacillus salipaludis</name>
    <dbReference type="NCBI Taxonomy" id="2547811"/>
    <lineage>
        <taxon>Bacteria</taxon>
        <taxon>Bacillati</taxon>
        <taxon>Bacillota</taxon>
        <taxon>Bacilli</taxon>
        <taxon>Bacillales</taxon>
        <taxon>Bacillaceae</taxon>
        <taxon>Bacillus</taxon>
    </lineage>
</organism>
<evidence type="ECO:0000256" key="1">
    <source>
        <dbReference type="SAM" id="Phobius"/>
    </source>
</evidence>
<reference evidence="2 3" key="1">
    <citation type="submission" date="2024-11" db="EMBL/GenBank/DDBJ databases">
        <authorList>
            <person name="Lucas J.A."/>
        </authorList>
    </citation>
    <scope>NUCLEOTIDE SEQUENCE [LARGE SCALE GENOMIC DNA]</scope>
    <source>
        <strain evidence="2 3">Z 5.4</strain>
    </source>
</reference>
<feature type="transmembrane region" description="Helical" evidence="1">
    <location>
        <begin position="6"/>
        <end position="23"/>
    </location>
</feature>
<keyword evidence="1" id="KW-0812">Transmembrane</keyword>
<evidence type="ECO:0000313" key="3">
    <source>
        <dbReference type="Proteomes" id="UP001623041"/>
    </source>
</evidence>
<comment type="caution">
    <text evidence="2">The sequence shown here is derived from an EMBL/GenBank/DDBJ whole genome shotgun (WGS) entry which is preliminary data.</text>
</comment>
<feature type="transmembrane region" description="Helical" evidence="1">
    <location>
        <begin position="55"/>
        <end position="82"/>
    </location>
</feature>
<evidence type="ECO:0000313" key="2">
    <source>
        <dbReference type="EMBL" id="MFK9091484.1"/>
    </source>
</evidence>
<accession>A0ABW8RGB6</accession>
<keyword evidence="1" id="KW-1133">Transmembrane helix</keyword>
<keyword evidence="3" id="KW-1185">Reference proteome</keyword>
<feature type="transmembrane region" description="Helical" evidence="1">
    <location>
        <begin position="30"/>
        <end position="49"/>
    </location>
</feature>
<proteinExistence type="predicted"/>
<dbReference type="Proteomes" id="UP001623041">
    <property type="component" value="Unassembled WGS sequence"/>
</dbReference>